<evidence type="ECO:0000256" key="1">
    <source>
        <dbReference type="ARBA" id="ARBA00006739"/>
    </source>
</evidence>
<dbReference type="GO" id="GO:0016757">
    <property type="term" value="F:glycosyltransferase activity"/>
    <property type="evidence" value="ECO:0007669"/>
    <property type="project" value="UniProtKB-KW"/>
</dbReference>
<sequence length="388" mass="44024">MVFLFCVLFLDSIFDYDAPEELGVDPLAPECMECVGERLLVDAKTGRVGDNSGENVIPLMVVPLMLDLVEFKKVICNISVPIRRLVLVQNGEEAKLWLHLQKVENLYGRTGRLIVRHFPENTAYSSAVNVGLRFLLSLPCEEAPFVVVTNSDVTFSPELLPKLLRDAYAQTRHDAARMDALAAEVANEPNEYSRASGRNMKLLRSTPEDGRLSTSALLPDRIRYAPLDARATAFSQHYACFCAQYDGWCFTSVILTRLAFSTVGYFDENIYPAYFEDVDYLLRLRLRGFKERKVRYGTFVHQLALNARLSKKLQVKEAIWYRRVRQFSSNYVCAYAKWGRMAEFDSGYKEPFNGTVPVDVWVRMRAAYSASGTTGMMSGKEFQLLATI</sequence>
<feature type="signal peptide" evidence="4">
    <location>
        <begin position="1"/>
        <end position="19"/>
    </location>
</feature>
<reference evidence="5 6" key="1">
    <citation type="journal article" date="2018" name="BMC Genomics">
        <title>Genomic comparison of Trypanosoma conorhini and Trypanosoma rangeli to Trypanosoma cruzi strains of high and low virulence.</title>
        <authorList>
            <person name="Bradwell K.R."/>
            <person name="Koparde V.N."/>
            <person name="Matveyev A.V."/>
            <person name="Serrano M.G."/>
            <person name="Alves J.M."/>
            <person name="Parikh H."/>
            <person name="Huang B."/>
            <person name="Lee V."/>
            <person name="Espinosa-Alvarez O."/>
            <person name="Ortiz P.A."/>
            <person name="Costa-Martins A.G."/>
            <person name="Teixeira M.M."/>
            <person name="Buck G.A."/>
        </authorList>
    </citation>
    <scope>NUCLEOTIDE SEQUENCE [LARGE SCALE GENOMIC DNA]</scope>
    <source>
        <strain evidence="5 6">025E</strain>
    </source>
</reference>
<keyword evidence="4" id="KW-0732">Signal</keyword>
<evidence type="ECO:0000313" key="6">
    <source>
        <dbReference type="Proteomes" id="UP000284403"/>
    </source>
</evidence>
<dbReference type="EMBL" id="MKKU01000793">
    <property type="protein sequence ID" value="RNF02036.1"/>
    <property type="molecule type" value="Genomic_DNA"/>
</dbReference>
<keyword evidence="3 5" id="KW-0808">Transferase</keyword>
<evidence type="ECO:0000256" key="2">
    <source>
        <dbReference type="ARBA" id="ARBA00022676"/>
    </source>
</evidence>
<dbReference type="PANTHER" id="PTHR43179">
    <property type="entry name" value="RHAMNOSYLTRANSFERASE WBBL"/>
    <property type="match status" value="1"/>
</dbReference>
<dbReference type="Gene3D" id="3.90.550.10">
    <property type="entry name" value="Spore Coat Polysaccharide Biosynthesis Protein SpsA, Chain A"/>
    <property type="match status" value="1"/>
</dbReference>
<dbReference type="Proteomes" id="UP000284403">
    <property type="component" value="Unassembled WGS sequence"/>
</dbReference>
<feature type="chain" id="PRO_5018743896" evidence="4">
    <location>
        <begin position="20"/>
        <end position="388"/>
    </location>
</feature>
<keyword evidence="6" id="KW-1185">Reference proteome</keyword>
<organism evidence="5 6">
    <name type="scientific">Trypanosoma conorhini</name>
    <dbReference type="NCBI Taxonomy" id="83891"/>
    <lineage>
        <taxon>Eukaryota</taxon>
        <taxon>Discoba</taxon>
        <taxon>Euglenozoa</taxon>
        <taxon>Kinetoplastea</taxon>
        <taxon>Metakinetoplastina</taxon>
        <taxon>Trypanosomatida</taxon>
        <taxon>Trypanosomatidae</taxon>
        <taxon>Trypanosoma</taxon>
    </lineage>
</organism>
<accession>A0A3R7MGD0</accession>
<evidence type="ECO:0000313" key="5">
    <source>
        <dbReference type="EMBL" id="RNF02036.1"/>
    </source>
</evidence>
<proteinExistence type="inferred from homology"/>
<dbReference type="RefSeq" id="XP_029224574.1">
    <property type="nucleotide sequence ID" value="XM_029375322.1"/>
</dbReference>
<gene>
    <name evidence="5" type="ORF">Tco025E_08473</name>
</gene>
<protein>
    <submittedName>
        <fullName evidence="5">Beta-galactofuranosyl transferase</fullName>
    </submittedName>
</protein>
<dbReference type="OrthoDB" id="10267535at2759"/>
<comment type="similarity">
    <text evidence="1">Belongs to the glycosyltransferase 2 family.</text>
</comment>
<keyword evidence="2" id="KW-0328">Glycosyltransferase</keyword>
<dbReference type="SUPFAM" id="SSF53448">
    <property type="entry name" value="Nucleotide-diphospho-sugar transferases"/>
    <property type="match status" value="1"/>
</dbReference>
<comment type="caution">
    <text evidence="5">The sequence shown here is derived from an EMBL/GenBank/DDBJ whole genome shotgun (WGS) entry which is preliminary data.</text>
</comment>
<dbReference type="AlphaFoldDB" id="A0A3R7MGD0"/>
<dbReference type="InterPro" id="IPR029044">
    <property type="entry name" value="Nucleotide-diphossugar_trans"/>
</dbReference>
<evidence type="ECO:0000256" key="3">
    <source>
        <dbReference type="ARBA" id="ARBA00022679"/>
    </source>
</evidence>
<dbReference type="GeneID" id="40322084"/>
<evidence type="ECO:0000256" key="4">
    <source>
        <dbReference type="SAM" id="SignalP"/>
    </source>
</evidence>
<name>A0A3R7MGD0_9TRYP</name>
<dbReference type="PANTHER" id="PTHR43179:SF12">
    <property type="entry name" value="GALACTOFURANOSYLTRANSFERASE GLFT2"/>
    <property type="match status" value="1"/>
</dbReference>